<name>A0ABN3VL66_9PSEU</name>
<evidence type="ECO:0000313" key="13">
    <source>
        <dbReference type="EMBL" id="GAA2814096.1"/>
    </source>
</evidence>
<keyword evidence="11" id="KW-0963">Cytoplasm</keyword>
<evidence type="ECO:0000259" key="12">
    <source>
        <dbReference type="PROSITE" id="PS51674"/>
    </source>
</evidence>
<keyword evidence="8 11" id="KW-0238">DNA-binding</keyword>
<keyword evidence="4 11" id="KW-0479">Metal-binding</keyword>
<dbReference type="EMBL" id="BAAAUX010000027">
    <property type="protein sequence ID" value="GAA2814096.1"/>
    <property type="molecule type" value="Genomic_DNA"/>
</dbReference>
<protein>
    <recommendedName>
        <fullName evidence="11">Transcriptional regulator WhiB</fullName>
    </recommendedName>
</protein>
<dbReference type="PANTHER" id="PTHR38839:SF7">
    <property type="entry name" value="TRANSCRIPTIONAL REGULATOR WHIB4"/>
    <property type="match status" value="1"/>
</dbReference>
<feature type="binding site" evidence="11">
    <location>
        <position position="98"/>
    </location>
    <ligand>
        <name>[4Fe-4S] cluster</name>
        <dbReference type="ChEBI" id="CHEBI:49883"/>
    </ligand>
</feature>
<dbReference type="Pfam" id="PF02467">
    <property type="entry name" value="Whib"/>
    <property type="match status" value="1"/>
</dbReference>
<keyword evidence="10 11" id="KW-0804">Transcription</keyword>
<comment type="caution">
    <text evidence="13">The sequence shown here is derived from an EMBL/GenBank/DDBJ whole genome shotgun (WGS) entry which is preliminary data.</text>
</comment>
<evidence type="ECO:0000256" key="3">
    <source>
        <dbReference type="ARBA" id="ARBA00022485"/>
    </source>
</evidence>
<reference evidence="13 14" key="1">
    <citation type="journal article" date="2019" name="Int. J. Syst. Evol. Microbiol.">
        <title>The Global Catalogue of Microorganisms (GCM) 10K type strain sequencing project: providing services to taxonomists for standard genome sequencing and annotation.</title>
        <authorList>
            <consortium name="The Broad Institute Genomics Platform"/>
            <consortium name="The Broad Institute Genome Sequencing Center for Infectious Disease"/>
            <person name="Wu L."/>
            <person name="Ma J."/>
        </authorList>
    </citation>
    <scope>NUCLEOTIDE SEQUENCE [LARGE SCALE GENOMIC DNA]</scope>
    <source>
        <strain evidence="13 14">JCM 9383</strain>
    </source>
</reference>
<comment type="cofactor">
    <cofactor evidence="11">
        <name>[4Fe-4S] cluster</name>
        <dbReference type="ChEBI" id="CHEBI:49883"/>
    </cofactor>
    <text evidence="11">Binds 1 [4Fe-4S] cluster per subunit. Following nitrosylation of the [4Fe-4S] cluster binds 1 [4Fe-8(NO)] cluster per subunit.</text>
</comment>
<keyword evidence="5 11" id="KW-0408">Iron</keyword>
<evidence type="ECO:0000256" key="11">
    <source>
        <dbReference type="HAMAP-Rule" id="MF_01479"/>
    </source>
</evidence>
<evidence type="ECO:0000256" key="7">
    <source>
        <dbReference type="ARBA" id="ARBA00023015"/>
    </source>
</evidence>
<dbReference type="Proteomes" id="UP001500979">
    <property type="component" value="Unassembled WGS sequence"/>
</dbReference>
<proteinExistence type="inferred from homology"/>
<evidence type="ECO:0000256" key="9">
    <source>
        <dbReference type="ARBA" id="ARBA00023157"/>
    </source>
</evidence>
<keyword evidence="14" id="KW-1185">Reference proteome</keyword>
<comment type="function">
    <text evidence="11">Acts as a transcriptional regulator. Probably redox-responsive. The apo- but not holo-form probably binds DNA.</text>
</comment>
<comment type="subcellular location">
    <subcellularLocation>
        <location evidence="1 11">Cytoplasm</location>
    </subcellularLocation>
</comment>
<gene>
    <name evidence="11" type="primary">whiB</name>
    <name evidence="13" type="ORF">GCM10010470_56950</name>
</gene>
<evidence type="ECO:0000256" key="8">
    <source>
        <dbReference type="ARBA" id="ARBA00023125"/>
    </source>
</evidence>
<accession>A0ABN3VL66</accession>
<dbReference type="InterPro" id="IPR034768">
    <property type="entry name" value="4FE4S_WBL"/>
</dbReference>
<organism evidence="13 14">
    <name type="scientific">Saccharopolyspora taberi</name>
    <dbReference type="NCBI Taxonomy" id="60895"/>
    <lineage>
        <taxon>Bacteria</taxon>
        <taxon>Bacillati</taxon>
        <taxon>Actinomycetota</taxon>
        <taxon>Actinomycetes</taxon>
        <taxon>Pseudonocardiales</taxon>
        <taxon>Pseudonocardiaceae</taxon>
        <taxon>Saccharopolyspora</taxon>
    </lineage>
</organism>
<keyword evidence="3 11" id="KW-0004">4Fe-4S</keyword>
<evidence type="ECO:0000256" key="6">
    <source>
        <dbReference type="ARBA" id="ARBA00023014"/>
    </source>
</evidence>
<dbReference type="InterPro" id="IPR003482">
    <property type="entry name" value="Whib"/>
</dbReference>
<feature type="binding site" evidence="11">
    <location>
        <position position="107"/>
    </location>
    <ligand>
        <name>[4Fe-4S] cluster</name>
        <dbReference type="ChEBI" id="CHEBI:49883"/>
    </ligand>
</feature>
<keyword evidence="7 11" id="KW-0805">Transcription regulation</keyword>
<evidence type="ECO:0000256" key="5">
    <source>
        <dbReference type="ARBA" id="ARBA00023004"/>
    </source>
</evidence>
<keyword evidence="6 11" id="KW-0411">Iron-sulfur</keyword>
<comment type="PTM">
    <text evidence="11">Upon Fe-S cluster removal intramolecular disulfide bonds are formed.</text>
</comment>
<dbReference type="PANTHER" id="PTHR38839">
    <property type="entry name" value="TRANSCRIPTIONAL REGULATOR WHID-RELATED"/>
    <property type="match status" value="1"/>
</dbReference>
<evidence type="ECO:0000256" key="2">
    <source>
        <dbReference type="ARBA" id="ARBA00006597"/>
    </source>
</evidence>
<feature type="binding site" evidence="11">
    <location>
        <position position="76"/>
    </location>
    <ligand>
        <name>[4Fe-4S] cluster</name>
        <dbReference type="ChEBI" id="CHEBI:49883"/>
    </ligand>
</feature>
<dbReference type="PROSITE" id="PS51674">
    <property type="entry name" value="4FE4S_WBL"/>
    <property type="match status" value="1"/>
</dbReference>
<evidence type="ECO:0000256" key="1">
    <source>
        <dbReference type="ARBA" id="ARBA00004496"/>
    </source>
</evidence>
<keyword evidence="9 11" id="KW-1015">Disulfide bond</keyword>
<comment type="similarity">
    <text evidence="2 11">Belongs to the WhiB family.</text>
</comment>
<dbReference type="HAMAP" id="MF_01479">
    <property type="entry name" value="WhiB"/>
    <property type="match status" value="1"/>
</dbReference>
<feature type="domain" description="4Fe-4S Wbl-type" evidence="12">
    <location>
        <begin position="75"/>
        <end position="131"/>
    </location>
</feature>
<evidence type="ECO:0000256" key="4">
    <source>
        <dbReference type="ARBA" id="ARBA00022723"/>
    </source>
</evidence>
<feature type="binding site" evidence="11">
    <location>
        <position position="101"/>
    </location>
    <ligand>
        <name>[4Fe-4S] cluster</name>
        <dbReference type="ChEBI" id="CHEBI:49883"/>
    </ligand>
</feature>
<comment type="PTM">
    <text evidence="11">The Fe-S cluster can be nitrosylated by nitric oxide (NO).</text>
</comment>
<evidence type="ECO:0000313" key="14">
    <source>
        <dbReference type="Proteomes" id="UP001500979"/>
    </source>
</evidence>
<evidence type="ECO:0000256" key="10">
    <source>
        <dbReference type="ARBA" id="ARBA00023163"/>
    </source>
</evidence>
<sequence>MDFEEAMEDTARFLRSEYSDYDVVAARQALEDRIIALEMPSAVPVRTPVGHPHPSIGAAAQEITPDRHDWRLDAACRGDEPDQLFVRGGQQRMARMVCFGCPVRTECLSEALDNRIEFGVWGGMTERERRALLRRRPDVRSWKELLEMARTDSEIQQIIESRGA</sequence>